<protein>
    <submittedName>
        <fullName evidence="6">WD40-like Beta Propeller Repeat</fullName>
    </submittedName>
</protein>
<gene>
    <name evidence="6" type="ORF">SAMN04488028_103392</name>
</gene>
<dbReference type="GO" id="GO:0009279">
    <property type="term" value="C:cell outer membrane"/>
    <property type="evidence" value="ECO:0007669"/>
    <property type="project" value="UniProtKB-SubCell"/>
</dbReference>
<sequence length="808" mass="91512">MSKIKKIIVILILLILSVALFETTAKTVYGIEKTGIGPLKQKSYERTKERAASCYDNFAYAKGIEVYKKALKKMPSDDTLKVAIADGFFHIQELDSAEYWYKNVIDQEGLVSEDKHYIQYAEALIHQERYEEAKVWFEKFETENPKDSRIKARLEGLDKQLSFYGDSVLFEISNATFNTAGYDFSPTFYKNGLMIVSSRETARVTQFLKPKYKWDHSYFLNLFEVDANNEVTEFDKRLKTSYHEGPVAFYDQGKKIIFTRNSYEKGELRVNKSKVHIQSSQVSESNTGAVKLKLFYSELMENGKWTTPEPLSFNDANVSSGHPTVSVDGQKLYFASDREGGYGGTDLYVSTLTEGEWGEPVNMGDSINTEGDEMFPYIDEEGLFYFASNGHIGLGGLDIFRVDLNRMSTKVENMGYPMNTVSDDFGLVIKADGTDQTGYFSSNRPGGKGLDDIYKFHYTRRRAQSGKVVDLITGLPLEGAEVVAQTDAGDTLGRMVTGIDGTFSFPYEWNSSYTVTSTKDQYSNDRLQFTPSDLSKGEILELRITKELLVIKGVAYREQNGQELESVKVIVKNEKTGAVFGMITEDDGAYSFLAEPNTKYSFLMEKYRYLSYANSLTTGADKSGEIINDGSLMEIVIGRPIELNEIHFDVAKWDIREDAAKELDKFTQKLMDNPSIIVELSTHTDSRGGDRYNLDLSDKRAKSSADYVINHGIPAERLVGRGYGESRLLNECGNGVKCTKEQHQKNRRAEFKVTGFLPEEVIEEELDILWISPNYKTVRLSIEERETLAKTHRQSLTQQDKEPKRNSL</sequence>
<keyword evidence="7" id="KW-1185">Reference proteome</keyword>
<evidence type="ECO:0000256" key="2">
    <source>
        <dbReference type="ARBA" id="ARBA00023136"/>
    </source>
</evidence>
<keyword evidence="2 4" id="KW-0472">Membrane</keyword>
<dbReference type="SUPFAM" id="SSF48452">
    <property type="entry name" value="TPR-like"/>
    <property type="match status" value="1"/>
</dbReference>
<reference evidence="7" key="1">
    <citation type="submission" date="2016-11" db="EMBL/GenBank/DDBJ databases">
        <authorList>
            <person name="Varghese N."/>
            <person name="Submissions S."/>
        </authorList>
    </citation>
    <scope>NUCLEOTIDE SEQUENCE [LARGE SCALE GENOMIC DNA]</scope>
    <source>
        <strain evidence="7">DSM 26134</strain>
    </source>
</reference>
<dbReference type="InterPro" id="IPR036737">
    <property type="entry name" value="OmpA-like_sf"/>
</dbReference>
<dbReference type="Proteomes" id="UP000184474">
    <property type="component" value="Unassembled WGS sequence"/>
</dbReference>
<dbReference type="InterPro" id="IPR011990">
    <property type="entry name" value="TPR-like_helical_dom_sf"/>
</dbReference>
<dbReference type="InterPro" id="IPR050330">
    <property type="entry name" value="Bact_OuterMem_StrucFunc"/>
</dbReference>
<dbReference type="Gene3D" id="2.60.40.1120">
    <property type="entry name" value="Carboxypeptidase-like, regulatory domain"/>
    <property type="match status" value="1"/>
</dbReference>
<dbReference type="CDD" id="cd07185">
    <property type="entry name" value="OmpA_C-like"/>
    <property type="match status" value="1"/>
</dbReference>
<dbReference type="Pfam" id="PF00691">
    <property type="entry name" value="OmpA"/>
    <property type="match status" value="1"/>
</dbReference>
<dbReference type="Gene3D" id="1.25.40.10">
    <property type="entry name" value="Tetratricopeptide repeat domain"/>
    <property type="match status" value="1"/>
</dbReference>
<dbReference type="SUPFAM" id="SSF49478">
    <property type="entry name" value="Cna protein B-type domain"/>
    <property type="match status" value="1"/>
</dbReference>
<feature type="domain" description="OmpA-like" evidence="5">
    <location>
        <begin position="633"/>
        <end position="757"/>
    </location>
</feature>
<comment type="subcellular location">
    <subcellularLocation>
        <location evidence="1">Cell outer membrane</location>
    </subcellularLocation>
</comment>
<accession>A0A1M6QMN9</accession>
<dbReference type="RefSeq" id="WP_073122511.1">
    <property type="nucleotide sequence ID" value="NZ_FRAA01000003.1"/>
</dbReference>
<dbReference type="InterPro" id="IPR006665">
    <property type="entry name" value="OmpA-like"/>
</dbReference>
<dbReference type="EMBL" id="FRAA01000003">
    <property type="protein sequence ID" value="SHK21514.1"/>
    <property type="molecule type" value="Genomic_DNA"/>
</dbReference>
<dbReference type="InterPro" id="IPR008969">
    <property type="entry name" value="CarboxyPept-like_regulatory"/>
</dbReference>
<dbReference type="InterPro" id="IPR006664">
    <property type="entry name" value="OMP_bac"/>
</dbReference>
<dbReference type="PRINTS" id="PR01021">
    <property type="entry name" value="OMPADOMAIN"/>
</dbReference>
<dbReference type="SUPFAM" id="SSF49464">
    <property type="entry name" value="Carboxypeptidase regulatory domain-like"/>
    <property type="match status" value="1"/>
</dbReference>
<dbReference type="PANTHER" id="PTHR30329:SF21">
    <property type="entry name" value="LIPOPROTEIN YIAD-RELATED"/>
    <property type="match status" value="1"/>
</dbReference>
<name>A0A1M6QMN9_REIAG</name>
<evidence type="ECO:0000313" key="6">
    <source>
        <dbReference type="EMBL" id="SHK21514.1"/>
    </source>
</evidence>
<evidence type="ECO:0000256" key="3">
    <source>
        <dbReference type="ARBA" id="ARBA00023237"/>
    </source>
</evidence>
<dbReference type="Pfam" id="PF07676">
    <property type="entry name" value="PD40"/>
    <property type="match status" value="2"/>
</dbReference>
<dbReference type="PROSITE" id="PS51123">
    <property type="entry name" value="OMPA_2"/>
    <property type="match status" value="1"/>
</dbReference>
<evidence type="ECO:0000313" key="7">
    <source>
        <dbReference type="Proteomes" id="UP000184474"/>
    </source>
</evidence>
<evidence type="ECO:0000256" key="1">
    <source>
        <dbReference type="ARBA" id="ARBA00004442"/>
    </source>
</evidence>
<evidence type="ECO:0000259" key="5">
    <source>
        <dbReference type="PROSITE" id="PS51123"/>
    </source>
</evidence>
<dbReference type="STRING" id="156994.SAMN04488028_103392"/>
<dbReference type="SUPFAM" id="SSF103088">
    <property type="entry name" value="OmpA-like"/>
    <property type="match status" value="1"/>
</dbReference>
<keyword evidence="3" id="KW-0998">Cell outer membrane</keyword>
<dbReference type="AlphaFoldDB" id="A0A1M6QMN9"/>
<dbReference type="SUPFAM" id="SSF82171">
    <property type="entry name" value="DPP6 N-terminal domain-like"/>
    <property type="match status" value="1"/>
</dbReference>
<dbReference type="InterPro" id="IPR011659">
    <property type="entry name" value="WD40"/>
</dbReference>
<dbReference type="PANTHER" id="PTHR30329">
    <property type="entry name" value="STATOR ELEMENT OF FLAGELLAR MOTOR COMPLEX"/>
    <property type="match status" value="1"/>
</dbReference>
<proteinExistence type="predicted"/>
<dbReference type="Gene3D" id="3.30.1330.60">
    <property type="entry name" value="OmpA-like domain"/>
    <property type="match status" value="1"/>
</dbReference>
<organism evidence="6 7">
    <name type="scientific">Reichenbachiella agariperforans</name>
    <dbReference type="NCBI Taxonomy" id="156994"/>
    <lineage>
        <taxon>Bacteria</taxon>
        <taxon>Pseudomonadati</taxon>
        <taxon>Bacteroidota</taxon>
        <taxon>Cytophagia</taxon>
        <taxon>Cytophagales</taxon>
        <taxon>Reichenbachiellaceae</taxon>
        <taxon>Reichenbachiella</taxon>
    </lineage>
</organism>
<evidence type="ECO:0000256" key="4">
    <source>
        <dbReference type="PROSITE-ProRule" id="PRU00473"/>
    </source>
</evidence>